<keyword evidence="2" id="KW-1185">Reference proteome</keyword>
<reference evidence="1" key="1">
    <citation type="submission" date="2020-05" db="EMBL/GenBank/DDBJ databases">
        <title>Large-scale comparative analyses of tick genomes elucidate their genetic diversity and vector capacities.</title>
        <authorList>
            <person name="Jia N."/>
            <person name="Wang J."/>
            <person name="Shi W."/>
            <person name="Du L."/>
            <person name="Sun Y."/>
            <person name="Zhan W."/>
            <person name="Jiang J."/>
            <person name="Wang Q."/>
            <person name="Zhang B."/>
            <person name="Ji P."/>
            <person name="Sakyi L.B."/>
            <person name="Cui X."/>
            <person name="Yuan T."/>
            <person name="Jiang B."/>
            <person name="Yang W."/>
            <person name="Lam T.T.-Y."/>
            <person name="Chang Q."/>
            <person name="Ding S."/>
            <person name="Wang X."/>
            <person name="Zhu J."/>
            <person name="Ruan X."/>
            <person name="Zhao L."/>
            <person name="Wei J."/>
            <person name="Que T."/>
            <person name="Du C."/>
            <person name="Cheng J."/>
            <person name="Dai P."/>
            <person name="Han X."/>
            <person name="Huang E."/>
            <person name="Gao Y."/>
            <person name="Liu J."/>
            <person name="Shao H."/>
            <person name="Ye R."/>
            <person name="Li L."/>
            <person name="Wei W."/>
            <person name="Wang X."/>
            <person name="Wang C."/>
            <person name="Yang T."/>
            <person name="Huo Q."/>
            <person name="Li W."/>
            <person name="Guo W."/>
            <person name="Chen H."/>
            <person name="Zhou L."/>
            <person name="Ni X."/>
            <person name="Tian J."/>
            <person name="Zhou Y."/>
            <person name="Sheng Y."/>
            <person name="Liu T."/>
            <person name="Pan Y."/>
            <person name="Xia L."/>
            <person name="Li J."/>
            <person name="Zhao F."/>
            <person name="Cao W."/>
        </authorList>
    </citation>
    <scope>NUCLEOTIDE SEQUENCE</scope>
    <source>
        <strain evidence="1">Hyas-2018</strain>
    </source>
</reference>
<evidence type="ECO:0000313" key="2">
    <source>
        <dbReference type="Proteomes" id="UP000821845"/>
    </source>
</evidence>
<accession>A0ACB7TFN4</accession>
<proteinExistence type="predicted"/>
<comment type="caution">
    <text evidence="1">The sequence shown here is derived from an EMBL/GenBank/DDBJ whole genome shotgun (WGS) entry which is preliminary data.</text>
</comment>
<organism evidence="1 2">
    <name type="scientific">Hyalomma asiaticum</name>
    <name type="common">Tick</name>
    <dbReference type="NCBI Taxonomy" id="266040"/>
    <lineage>
        <taxon>Eukaryota</taxon>
        <taxon>Metazoa</taxon>
        <taxon>Ecdysozoa</taxon>
        <taxon>Arthropoda</taxon>
        <taxon>Chelicerata</taxon>
        <taxon>Arachnida</taxon>
        <taxon>Acari</taxon>
        <taxon>Parasitiformes</taxon>
        <taxon>Ixodida</taxon>
        <taxon>Ixodoidea</taxon>
        <taxon>Ixodidae</taxon>
        <taxon>Hyalomminae</taxon>
        <taxon>Hyalomma</taxon>
    </lineage>
</organism>
<dbReference type="Proteomes" id="UP000821845">
    <property type="component" value="Chromosome 1"/>
</dbReference>
<evidence type="ECO:0000313" key="1">
    <source>
        <dbReference type="EMBL" id="KAH6944913.1"/>
    </source>
</evidence>
<sequence length="161" mass="17648">MAYNRERMPKMRGNVGVCVCGRCDFHRRAGFPRSQVEFRRETVVMQDQHAIQGAHYQSAALSKDSEGLRMNSGRKPRSYGAEPGSCRILQVAEFGPLASADYSLTACVLKPLVHLGDVLPFAVIGADSNCDTGSLARRSSIPSDTVRGRSPIQPHCGQHIY</sequence>
<name>A0ACB7TFN4_HYAAI</name>
<gene>
    <name evidence="1" type="ORF">HPB50_006202</name>
</gene>
<dbReference type="EMBL" id="CM023481">
    <property type="protein sequence ID" value="KAH6944913.1"/>
    <property type="molecule type" value="Genomic_DNA"/>
</dbReference>
<protein>
    <submittedName>
        <fullName evidence="1">Uncharacterized protein</fullName>
    </submittedName>
</protein>